<keyword evidence="2" id="KW-0732">Signal</keyword>
<dbReference type="AlphaFoldDB" id="A0A1Q3DUN5"/>
<dbReference type="EMBL" id="BDGU01000002">
    <property type="protein sequence ID" value="GAV98704.1"/>
    <property type="molecule type" value="Genomic_DNA"/>
</dbReference>
<organism evidence="3 4">
    <name type="scientific">Lentinula edodes</name>
    <name type="common">Shiitake mushroom</name>
    <name type="synonym">Lentinus edodes</name>
    <dbReference type="NCBI Taxonomy" id="5353"/>
    <lineage>
        <taxon>Eukaryota</taxon>
        <taxon>Fungi</taxon>
        <taxon>Dikarya</taxon>
        <taxon>Basidiomycota</taxon>
        <taxon>Agaricomycotina</taxon>
        <taxon>Agaricomycetes</taxon>
        <taxon>Agaricomycetidae</taxon>
        <taxon>Agaricales</taxon>
        <taxon>Marasmiineae</taxon>
        <taxon>Omphalotaceae</taxon>
        <taxon>Lentinula</taxon>
    </lineage>
</organism>
<feature type="signal peptide" evidence="2">
    <location>
        <begin position="1"/>
        <end position="19"/>
    </location>
</feature>
<feature type="chain" id="PRO_5011958882" evidence="2">
    <location>
        <begin position="20"/>
        <end position="207"/>
    </location>
</feature>
<feature type="region of interest" description="Disordered" evidence="1">
    <location>
        <begin position="167"/>
        <end position="207"/>
    </location>
</feature>
<reference evidence="3 4" key="2">
    <citation type="submission" date="2017-02" db="EMBL/GenBank/DDBJ databases">
        <title>A genome survey and senescence transcriptome analysis in Lentinula edodes.</title>
        <authorList>
            <person name="Sakamoto Y."/>
            <person name="Nakade K."/>
            <person name="Sato S."/>
            <person name="Yoshida Y."/>
            <person name="Miyazaki K."/>
            <person name="Natsume S."/>
            <person name="Konno N."/>
        </authorList>
    </citation>
    <scope>NUCLEOTIDE SEQUENCE [LARGE SCALE GENOMIC DNA]</scope>
    <source>
        <strain evidence="3 4">NBRC 111202</strain>
    </source>
</reference>
<protein>
    <submittedName>
        <fullName evidence="3">Uncharacterized protein</fullName>
    </submittedName>
</protein>
<accession>A0A1Q3DUN5</accession>
<evidence type="ECO:0000256" key="2">
    <source>
        <dbReference type="SAM" id="SignalP"/>
    </source>
</evidence>
<proteinExistence type="predicted"/>
<feature type="compositionally biased region" description="Polar residues" evidence="1">
    <location>
        <begin position="77"/>
        <end position="93"/>
    </location>
</feature>
<gene>
    <name evidence="3" type="ORF">LENED_000098</name>
</gene>
<sequence>MRVFVTLFPLVTLAVHVSAQATPGGNPSTFDPEQGIELHAINHSLPVHDDSGTRPSLENSVGPADPRRPPAAVNHTPLHSASNQPAPNASGNRQVLAPPRPPLTLGQRRKLACIKITTTVCLIAAVGCGFKYYGMPNYYIDSRSIPSSSPAMGVRALPEGKEGEECDCSQAVEPANSESKQSTCEHAKRDAPRMSYRRRIANWDDDE</sequence>
<evidence type="ECO:0000256" key="1">
    <source>
        <dbReference type="SAM" id="MobiDB-lite"/>
    </source>
</evidence>
<name>A0A1Q3DUN5_LENED</name>
<keyword evidence="4" id="KW-1185">Reference proteome</keyword>
<evidence type="ECO:0000313" key="3">
    <source>
        <dbReference type="EMBL" id="GAV98704.1"/>
    </source>
</evidence>
<evidence type="ECO:0000313" key="4">
    <source>
        <dbReference type="Proteomes" id="UP000188533"/>
    </source>
</evidence>
<feature type="region of interest" description="Disordered" evidence="1">
    <location>
        <begin position="45"/>
        <end position="103"/>
    </location>
</feature>
<feature type="compositionally biased region" description="Basic and acidic residues" evidence="1">
    <location>
        <begin position="183"/>
        <end position="192"/>
    </location>
</feature>
<comment type="caution">
    <text evidence="3">The sequence shown here is derived from an EMBL/GenBank/DDBJ whole genome shotgun (WGS) entry which is preliminary data.</text>
</comment>
<reference evidence="3 4" key="1">
    <citation type="submission" date="2016-08" db="EMBL/GenBank/DDBJ databases">
        <authorList>
            <consortium name="Lentinula edodes genome sequencing consortium"/>
            <person name="Sakamoto Y."/>
            <person name="Nakade K."/>
            <person name="Sato S."/>
            <person name="Yoshida Y."/>
            <person name="Miyazaki K."/>
            <person name="Natsume S."/>
            <person name="Konno N."/>
        </authorList>
    </citation>
    <scope>NUCLEOTIDE SEQUENCE [LARGE SCALE GENOMIC DNA]</scope>
    <source>
        <strain evidence="3 4">NBRC 111202</strain>
    </source>
</reference>
<dbReference type="Proteomes" id="UP000188533">
    <property type="component" value="Unassembled WGS sequence"/>
</dbReference>